<gene>
    <name evidence="2" type="ORF">GA0061098_1015110</name>
</gene>
<proteinExistence type="predicted"/>
<evidence type="ECO:0000313" key="3">
    <source>
        <dbReference type="Proteomes" id="UP000199184"/>
    </source>
</evidence>
<feature type="region of interest" description="Disordered" evidence="1">
    <location>
        <begin position="73"/>
        <end position="94"/>
    </location>
</feature>
<evidence type="ECO:0000256" key="1">
    <source>
        <dbReference type="SAM" id="MobiDB-lite"/>
    </source>
</evidence>
<sequence length="110" mass="12412">MTKDSILYDRNGKRVRRLDGVIADGDRLVVGMRLMDAAPASPSVVTLRDAEGDSPPAQEELDAAYQARCSRMEDAWRHPDQETTEKQARLASVDDAIEQRNRRLENAWKS</sequence>
<dbReference type="RefSeq" id="WP_091963458.1">
    <property type="nucleotide sequence ID" value="NZ_FMAI01000015.1"/>
</dbReference>
<dbReference type="AlphaFoldDB" id="A0A1C3XGK9"/>
<dbReference type="EMBL" id="FMAI01000015">
    <property type="protein sequence ID" value="SCB51226.1"/>
    <property type="molecule type" value="Genomic_DNA"/>
</dbReference>
<name>A0A1C3XGK9_9BRAD</name>
<feature type="region of interest" description="Disordered" evidence="1">
    <location>
        <begin position="40"/>
        <end position="61"/>
    </location>
</feature>
<protein>
    <submittedName>
        <fullName evidence="2">Uncharacterized protein</fullName>
    </submittedName>
</protein>
<reference evidence="3" key="1">
    <citation type="submission" date="2016-08" db="EMBL/GenBank/DDBJ databases">
        <authorList>
            <person name="Varghese N."/>
            <person name="Submissions Spin"/>
        </authorList>
    </citation>
    <scope>NUCLEOTIDE SEQUENCE [LARGE SCALE GENOMIC DNA]</scope>
    <source>
        <strain evidence="3">ERR11</strain>
    </source>
</reference>
<feature type="compositionally biased region" description="Basic and acidic residues" evidence="1">
    <location>
        <begin position="73"/>
        <end position="88"/>
    </location>
</feature>
<keyword evidence="3" id="KW-1185">Reference proteome</keyword>
<accession>A0A1C3XGK9</accession>
<organism evidence="2 3">
    <name type="scientific">Bradyrhizobium shewense</name>
    <dbReference type="NCBI Taxonomy" id="1761772"/>
    <lineage>
        <taxon>Bacteria</taxon>
        <taxon>Pseudomonadati</taxon>
        <taxon>Pseudomonadota</taxon>
        <taxon>Alphaproteobacteria</taxon>
        <taxon>Hyphomicrobiales</taxon>
        <taxon>Nitrobacteraceae</taxon>
        <taxon>Bradyrhizobium</taxon>
    </lineage>
</organism>
<evidence type="ECO:0000313" key="2">
    <source>
        <dbReference type="EMBL" id="SCB51226.1"/>
    </source>
</evidence>
<dbReference type="Proteomes" id="UP000199184">
    <property type="component" value="Unassembled WGS sequence"/>
</dbReference>